<evidence type="ECO:0000313" key="1">
    <source>
        <dbReference type="EMBL" id="KAE9531677.1"/>
    </source>
</evidence>
<keyword evidence="2" id="KW-1185">Reference proteome</keyword>
<proteinExistence type="predicted"/>
<dbReference type="AlphaFoldDB" id="A0A6G0TH12"/>
<comment type="caution">
    <text evidence="1">The sequence shown here is derived from an EMBL/GenBank/DDBJ whole genome shotgun (WGS) entry which is preliminary data.</text>
</comment>
<name>A0A6G0TH12_APHGL</name>
<reference evidence="1 2" key="1">
    <citation type="submission" date="2019-08" db="EMBL/GenBank/DDBJ databases">
        <title>The genome of the soybean aphid Biotype 1, its phylome, world population structure and adaptation to the North American continent.</title>
        <authorList>
            <person name="Giordano R."/>
            <person name="Donthu R.K."/>
            <person name="Hernandez A.G."/>
            <person name="Wright C.L."/>
            <person name="Zimin A.V."/>
        </authorList>
    </citation>
    <scope>NUCLEOTIDE SEQUENCE [LARGE SCALE GENOMIC DNA]</scope>
    <source>
        <tissue evidence="1">Whole aphids</tissue>
    </source>
</reference>
<dbReference type="EMBL" id="VYZN01000041">
    <property type="protein sequence ID" value="KAE9531677.1"/>
    <property type="molecule type" value="Genomic_DNA"/>
</dbReference>
<feature type="non-terminal residue" evidence="1">
    <location>
        <position position="1"/>
    </location>
</feature>
<evidence type="ECO:0000313" key="2">
    <source>
        <dbReference type="Proteomes" id="UP000475862"/>
    </source>
</evidence>
<dbReference type="Proteomes" id="UP000475862">
    <property type="component" value="Unassembled WGS sequence"/>
</dbReference>
<protein>
    <submittedName>
        <fullName evidence="1">Uncharacterized protein</fullName>
    </submittedName>
</protein>
<gene>
    <name evidence="1" type="ORF">AGLY_010883</name>
</gene>
<accession>A0A6G0TH12</accession>
<organism evidence="1 2">
    <name type="scientific">Aphis glycines</name>
    <name type="common">Soybean aphid</name>
    <dbReference type="NCBI Taxonomy" id="307491"/>
    <lineage>
        <taxon>Eukaryota</taxon>
        <taxon>Metazoa</taxon>
        <taxon>Ecdysozoa</taxon>
        <taxon>Arthropoda</taxon>
        <taxon>Hexapoda</taxon>
        <taxon>Insecta</taxon>
        <taxon>Pterygota</taxon>
        <taxon>Neoptera</taxon>
        <taxon>Paraneoptera</taxon>
        <taxon>Hemiptera</taxon>
        <taxon>Sternorrhyncha</taxon>
        <taxon>Aphidomorpha</taxon>
        <taxon>Aphidoidea</taxon>
        <taxon>Aphididae</taxon>
        <taxon>Aphidini</taxon>
        <taxon>Aphis</taxon>
        <taxon>Aphis</taxon>
    </lineage>
</organism>
<sequence length="293" mass="34454">NQELRNSVPNFLDRKLTTSPRLEGSYLTKSGNTFVMDLLSCILIDRNNETTCRWYFIKLYIIKYQYMKLIIKSEEQFISKIIDMCTIVQKISSSRLRSSKITDNPDLVWIVIEELIHIKRCRAIKKTKLIIVELVRVIIVASGTNKTSEIRYMKNTNAFYDKYTVCDLMMFKHDYFHPVPMLLLQSSKNKSKTQNQLTNVNTSILKISSLSPTQYNVKNRLKVEISNNGTYHLDYHLLEVDHHFLDGFSIWTSNICCFVTFFALNNVKFYSFSITDTAYNFLWHQLSYRLIKP</sequence>